<name>A0A1D1UKY0_RAMVA</name>
<dbReference type="EMBL" id="BDGG01000001">
    <property type="protein sequence ID" value="GAU87927.1"/>
    <property type="molecule type" value="Genomic_DNA"/>
</dbReference>
<dbReference type="Proteomes" id="UP000186922">
    <property type="component" value="Unassembled WGS sequence"/>
</dbReference>
<evidence type="ECO:0000313" key="2">
    <source>
        <dbReference type="Proteomes" id="UP000186922"/>
    </source>
</evidence>
<accession>A0A1D1UKY0</accession>
<sequence length="65" mass="7963">MSKVSPHEGRARRRTNFPPFIFSCNPISTARQDKIFINRYCSLRVTKTFLIHLFFYYHNWYYLNV</sequence>
<keyword evidence="2" id="KW-1185">Reference proteome</keyword>
<evidence type="ECO:0000313" key="1">
    <source>
        <dbReference type="EMBL" id="GAU87927.1"/>
    </source>
</evidence>
<proteinExistence type="predicted"/>
<gene>
    <name evidence="1" type="primary">RvY_00713-1</name>
    <name evidence="1" type="synonym">RvY_00713.1</name>
    <name evidence="1" type="ORF">RvY_00713</name>
</gene>
<comment type="caution">
    <text evidence="1">The sequence shown here is derived from an EMBL/GenBank/DDBJ whole genome shotgun (WGS) entry which is preliminary data.</text>
</comment>
<dbReference type="AlphaFoldDB" id="A0A1D1UKY0"/>
<protein>
    <submittedName>
        <fullName evidence="1">Uncharacterized protein</fullName>
    </submittedName>
</protein>
<reference evidence="1 2" key="1">
    <citation type="journal article" date="2016" name="Nat. Commun.">
        <title>Extremotolerant tardigrade genome and improved radiotolerance of human cultured cells by tardigrade-unique protein.</title>
        <authorList>
            <person name="Hashimoto T."/>
            <person name="Horikawa D.D."/>
            <person name="Saito Y."/>
            <person name="Kuwahara H."/>
            <person name="Kozuka-Hata H."/>
            <person name="Shin-I T."/>
            <person name="Minakuchi Y."/>
            <person name="Ohishi K."/>
            <person name="Motoyama A."/>
            <person name="Aizu T."/>
            <person name="Enomoto A."/>
            <person name="Kondo K."/>
            <person name="Tanaka S."/>
            <person name="Hara Y."/>
            <person name="Koshikawa S."/>
            <person name="Sagara H."/>
            <person name="Miura T."/>
            <person name="Yokobori S."/>
            <person name="Miyagawa K."/>
            <person name="Suzuki Y."/>
            <person name="Kubo T."/>
            <person name="Oyama M."/>
            <person name="Kohara Y."/>
            <person name="Fujiyama A."/>
            <person name="Arakawa K."/>
            <person name="Katayama T."/>
            <person name="Toyoda A."/>
            <person name="Kunieda T."/>
        </authorList>
    </citation>
    <scope>NUCLEOTIDE SEQUENCE [LARGE SCALE GENOMIC DNA]</scope>
    <source>
        <strain evidence="1 2">YOKOZUNA-1</strain>
    </source>
</reference>
<organism evidence="1 2">
    <name type="scientific">Ramazzottius varieornatus</name>
    <name type="common">Water bear</name>
    <name type="synonym">Tardigrade</name>
    <dbReference type="NCBI Taxonomy" id="947166"/>
    <lineage>
        <taxon>Eukaryota</taxon>
        <taxon>Metazoa</taxon>
        <taxon>Ecdysozoa</taxon>
        <taxon>Tardigrada</taxon>
        <taxon>Eutardigrada</taxon>
        <taxon>Parachela</taxon>
        <taxon>Hypsibioidea</taxon>
        <taxon>Ramazzottiidae</taxon>
        <taxon>Ramazzottius</taxon>
    </lineage>
</organism>